<comment type="caution">
    <text evidence="8">The sequence shown here is derived from an EMBL/GenBank/DDBJ whole genome shotgun (WGS) entry which is preliminary data.</text>
</comment>
<dbReference type="Gene3D" id="3.90.228.10">
    <property type="match status" value="1"/>
</dbReference>
<dbReference type="PROSITE" id="PS51059">
    <property type="entry name" value="PARP_CATALYTIC"/>
    <property type="match status" value="1"/>
</dbReference>
<dbReference type="InterPro" id="IPR012317">
    <property type="entry name" value="Poly(ADP-ribose)pol_cat_dom"/>
</dbReference>
<dbReference type="GO" id="GO:0005634">
    <property type="term" value="C:nucleus"/>
    <property type="evidence" value="ECO:0007669"/>
    <property type="project" value="UniProtKB-SubCell"/>
</dbReference>
<keyword evidence="5" id="KW-0539">Nucleus</keyword>
<evidence type="ECO:0000259" key="7">
    <source>
        <dbReference type="PROSITE" id="PS51059"/>
    </source>
</evidence>
<comment type="subcellular location">
    <subcellularLocation>
        <location evidence="1">Nucleus</location>
    </subcellularLocation>
</comment>
<name>A0A815DYS4_9BILA</name>
<dbReference type="SUPFAM" id="SSF56399">
    <property type="entry name" value="ADP-ribosylation"/>
    <property type="match status" value="1"/>
</dbReference>
<dbReference type="PANTHER" id="PTHR14453">
    <property type="entry name" value="PARP/ZINC FINGER CCCH TYPE DOMAIN CONTAINING PROTEIN"/>
    <property type="match status" value="1"/>
</dbReference>
<dbReference type="Proteomes" id="UP000663881">
    <property type="component" value="Unassembled WGS sequence"/>
</dbReference>
<evidence type="ECO:0000256" key="4">
    <source>
        <dbReference type="ARBA" id="ARBA00023027"/>
    </source>
</evidence>
<protein>
    <recommendedName>
        <fullName evidence="6">Poly [ADP-ribose] polymerase</fullName>
        <shortName evidence="6">PARP</shortName>
        <ecNumber evidence="6">2.4.2.-</ecNumber>
    </recommendedName>
</protein>
<evidence type="ECO:0000256" key="2">
    <source>
        <dbReference type="ARBA" id="ARBA00022676"/>
    </source>
</evidence>
<dbReference type="GO" id="GO:0003950">
    <property type="term" value="F:NAD+ poly-ADP-ribosyltransferase activity"/>
    <property type="evidence" value="ECO:0007669"/>
    <property type="project" value="UniProtKB-UniRule"/>
</dbReference>
<keyword evidence="4 6" id="KW-0520">NAD</keyword>
<dbReference type="Proteomes" id="UP000663891">
    <property type="component" value="Unassembled WGS sequence"/>
</dbReference>
<dbReference type="Pfam" id="PF00644">
    <property type="entry name" value="PARP"/>
    <property type="match status" value="1"/>
</dbReference>
<reference evidence="8" key="1">
    <citation type="submission" date="2021-02" db="EMBL/GenBank/DDBJ databases">
        <authorList>
            <person name="Nowell W R."/>
        </authorList>
    </citation>
    <scope>NUCLEOTIDE SEQUENCE</scope>
</reference>
<evidence type="ECO:0000313" key="10">
    <source>
        <dbReference type="Proteomes" id="UP000663891"/>
    </source>
</evidence>
<proteinExistence type="predicted"/>
<evidence type="ECO:0000256" key="6">
    <source>
        <dbReference type="RuleBase" id="RU362114"/>
    </source>
</evidence>
<sequence length="306" mass="34955">MHTAKLASMGISYLGDLQLDDLCQLQEELDSLWKNGQSTISNTLYDKVVDGINYEMIQLTNDPYDFVVKKNDSQLKKIVVYLTQLNAQGKPLFDKSISDILNQELALRNVLIPDPTMIFPQHWTSVSLIESPVTLISLSRSSQEFEDISNFFTKSLQKLSVVIYSIVRIQNIRLWCMYQQVQKAISSISTRLIHGTASSAHQKLITYHGFYRSYCPGGLIGDGIYFAVHANYSNNDPFVMRKTSHRRELFICQVLLGQSIAGRSGFKSLPYGYDSAFNHAGDRNDQFCIFNPYQAYPEYIVQYDYE</sequence>
<evidence type="ECO:0000256" key="5">
    <source>
        <dbReference type="ARBA" id="ARBA00023242"/>
    </source>
</evidence>
<dbReference type="GO" id="GO:0005737">
    <property type="term" value="C:cytoplasm"/>
    <property type="evidence" value="ECO:0007669"/>
    <property type="project" value="TreeGrafter"/>
</dbReference>
<keyword evidence="2 6" id="KW-0328">Glycosyltransferase</keyword>
<gene>
    <name evidence="9" type="ORF">OKA104_LOCUS29762</name>
    <name evidence="8" type="ORF">VCS650_LOCUS31215</name>
</gene>
<dbReference type="GO" id="GO:0003714">
    <property type="term" value="F:transcription corepressor activity"/>
    <property type="evidence" value="ECO:0007669"/>
    <property type="project" value="TreeGrafter"/>
</dbReference>
<dbReference type="OrthoDB" id="406099at2759"/>
<dbReference type="EMBL" id="CAJNON010000527">
    <property type="protein sequence ID" value="CAF1304063.1"/>
    <property type="molecule type" value="Genomic_DNA"/>
</dbReference>
<organism evidence="8 10">
    <name type="scientific">Adineta steineri</name>
    <dbReference type="NCBI Taxonomy" id="433720"/>
    <lineage>
        <taxon>Eukaryota</taxon>
        <taxon>Metazoa</taxon>
        <taxon>Spiralia</taxon>
        <taxon>Gnathifera</taxon>
        <taxon>Rotifera</taxon>
        <taxon>Eurotatoria</taxon>
        <taxon>Bdelloidea</taxon>
        <taxon>Adinetida</taxon>
        <taxon>Adinetidae</taxon>
        <taxon>Adineta</taxon>
    </lineage>
</organism>
<evidence type="ECO:0000256" key="3">
    <source>
        <dbReference type="ARBA" id="ARBA00022679"/>
    </source>
</evidence>
<evidence type="ECO:0000313" key="8">
    <source>
        <dbReference type="EMBL" id="CAF1304063.1"/>
    </source>
</evidence>
<dbReference type="GO" id="GO:0010629">
    <property type="term" value="P:negative regulation of gene expression"/>
    <property type="evidence" value="ECO:0007669"/>
    <property type="project" value="TreeGrafter"/>
</dbReference>
<dbReference type="InterPro" id="IPR052056">
    <property type="entry name" value="Mono-ARTD/PARP"/>
</dbReference>
<dbReference type="AlphaFoldDB" id="A0A815DYS4"/>
<keyword evidence="3 6" id="KW-0808">Transferase</keyword>
<feature type="domain" description="PARP catalytic" evidence="7">
    <location>
        <begin position="119"/>
        <end position="306"/>
    </location>
</feature>
<evidence type="ECO:0000313" key="9">
    <source>
        <dbReference type="EMBL" id="CAF4000664.1"/>
    </source>
</evidence>
<accession>A0A815DYS4</accession>
<dbReference type="EC" id="2.4.2.-" evidence="6"/>
<evidence type="ECO:0000256" key="1">
    <source>
        <dbReference type="ARBA" id="ARBA00004123"/>
    </source>
</evidence>
<dbReference type="PANTHER" id="PTHR14453:SF67">
    <property type="entry name" value="POLY [ADP-RIBOSE] POLYMERASE"/>
    <property type="match status" value="1"/>
</dbReference>
<dbReference type="EMBL" id="CAJOAY010003079">
    <property type="protein sequence ID" value="CAF4000664.1"/>
    <property type="molecule type" value="Genomic_DNA"/>
</dbReference>